<accession>A0ABN0HF00</accession>
<evidence type="ECO:0000313" key="2">
    <source>
        <dbReference type="EMBL" id="EKJ93126.1"/>
    </source>
</evidence>
<evidence type="ECO:0000313" key="3">
    <source>
        <dbReference type="Proteomes" id="UP000017668"/>
    </source>
</evidence>
<evidence type="ECO:0000256" key="1">
    <source>
        <dbReference type="SAM" id="MobiDB-lite"/>
    </source>
</evidence>
<name>A0ABN0HF00_RHILU</name>
<dbReference type="EMBL" id="AMQQ01000055">
    <property type="protein sequence ID" value="EKJ93126.1"/>
    <property type="molecule type" value="Genomic_DNA"/>
</dbReference>
<feature type="region of interest" description="Disordered" evidence="1">
    <location>
        <begin position="60"/>
        <end position="95"/>
    </location>
</feature>
<comment type="caution">
    <text evidence="2">The sequence shown here is derived from an EMBL/GenBank/DDBJ whole genome shotgun (WGS) entry which is preliminary data.</text>
</comment>
<dbReference type="RefSeq" id="WP_006700555.1">
    <property type="nucleotide sequence ID" value="NZ_AMQQ01000055.1"/>
</dbReference>
<organism evidence="2 3">
    <name type="scientific">Bradyrhizobium lupini HPC(L)</name>
    <dbReference type="NCBI Taxonomy" id="1229491"/>
    <lineage>
        <taxon>Bacteria</taxon>
        <taxon>Pseudomonadati</taxon>
        <taxon>Pseudomonadota</taxon>
        <taxon>Alphaproteobacteria</taxon>
        <taxon>Hyphomicrobiales</taxon>
        <taxon>Nitrobacteraceae</taxon>
        <taxon>Bradyrhizobium</taxon>
    </lineage>
</organism>
<keyword evidence="3" id="KW-1185">Reference proteome</keyword>
<reference evidence="2 3" key="1">
    <citation type="journal article" date="2013" name="Genome Announc.">
        <title>Genome Sequence of Rhizobium lupini HPC(L) Isolated from Saline Desert Soil, Kutch (Gujarat).</title>
        <authorList>
            <person name="Agarwal L."/>
            <person name="Purohit H.J."/>
        </authorList>
    </citation>
    <scope>NUCLEOTIDE SEQUENCE [LARGE SCALE GENOMIC DNA]</scope>
    <source>
        <strain evidence="3">HPC(L)</strain>
    </source>
</reference>
<feature type="non-terminal residue" evidence="2">
    <location>
        <position position="95"/>
    </location>
</feature>
<protein>
    <submittedName>
        <fullName evidence="2">Uncharacterized protein</fullName>
    </submittedName>
</protein>
<proteinExistence type="predicted"/>
<feature type="compositionally biased region" description="Gly residues" evidence="1">
    <location>
        <begin position="72"/>
        <end position="95"/>
    </location>
</feature>
<dbReference type="Proteomes" id="UP000017668">
    <property type="component" value="Unassembled WGS sequence"/>
</dbReference>
<gene>
    <name evidence="2" type="ORF">C241_26615</name>
</gene>
<sequence length="95" mass="8855">MSSSCLTLFDCIPASREPSHSPEFARSAVSALLASSLFFLAGIEFAHAQFNSLLIGKGGDGAANGDPQSKEAGGGGGGIGGGGGAGGGGGGGGVG</sequence>